<keyword evidence="3 8" id="KW-0418">Kinase</keyword>
<reference evidence="8 9" key="1">
    <citation type="submission" date="2019-03" db="EMBL/GenBank/DDBJ databases">
        <title>Ramlibacter henchirensis DSM 14656, whole genome shotgun sequence.</title>
        <authorList>
            <person name="Zhang X."/>
            <person name="Feng G."/>
            <person name="Zhu H."/>
        </authorList>
    </citation>
    <scope>NUCLEOTIDE SEQUENCE [LARGE SCALE GENOMIC DNA]</scope>
    <source>
        <strain evidence="8 9">DSM 14656</strain>
    </source>
</reference>
<organism evidence="8 9">
    <name type="scientific">Ramlibacter henchirensis</name>
    <dbReference type="NCBI Taxonomy" id="204072"/>
    <lineage>
        <taxon>Bacteria</taxon>
        <taxon>Pseudomonadati</taxon>
        <taxon>Pseudomonadota</taxon>
        <taxon>Betaproteobacteria</taxon>
        <taxon>Burkholderiales</taxon>
        <taxon>Comamonadaceae</taxon>
        <taxon>Ramlibacter</taxon>
    </lineage>
</organism>
<accession>A0A4Z0BRH5</accession>
<evidence type="ECO:0000256" key="6">
    <source>
        <dbReference type="SAM" id="Phobius"/>
    </source>
</evidence>
<dbReference type="Proteomes" id="UP000298180">
    <property type="component" value="Unassembled WGS sequence"/>
</dbReference>
<dbReference type="OrthoDB" id="9791419at2"/>
<keyword evidence="2" id="KW-0547">Nucleotide-binding</keyword>
<feature type="region of interest" description="Disordered" evidence="5">
    <location>
        <begin position="349"/>
        <end position="376"/>
    </location>
</feature>
<evidence type="ECO:0000256" key="5">
    <source>
        <dbReference type="SAM" id="MobiDB-lite"/>
    </source>
</evidence>
<keyword evidence="6" id="KW-1133">Transmembrane helix</keyword>
<dbReference type="AlphaFoldDB" id="A0A4Z0BRH5"/>
<feature type="domain" description="Protein kinase" evidence="7">
    <location>
        <begin position="1"/>
        <end position="215"/>
    </location>
</feature>
<evidence type="ECO:0000256" key="2">
    <source>
        <dbReference type="ARBA" id="ARBA00022741"/>
    </source>
</evidence>
<feature type="region of interest" description="Disordered" evidence="5">
    <location>
        <begin position="289"/>
        <end position="327"/>
    </location>
</feature>
<comment type="caution">
    <text evidence="8">The sequence shown here is derived from an EMBL/GenBank/DDBJ whole genome shotgun (WGS) entry which is preliminary data.</text>
</comment>
<feature type="compositionally biased region" description="Pro residues" evidence="5">
    <location>
        <begin position="308"/>
        <end position="324"/>
    </location>
</feature>
<evidence type="ECO:0000259" key="7">
    <source>
        <dbReference type="PROSITE" id="PS50011"/>
    </source>
</evidence>
<dbReference type="CDD" id="cd14014">
    <property type="entry name" value="STKc_PknB_like"/>
    <property type="match status" value="1"/>
</dbReference>
<evidence type="ECO:0000313" key="9">
    <source>
        <dbReference type="Proteomes" id="UP000298180"/>
    </source>
</evidence>
<feature type="compositionally biased region" description="Basic and acidic residues" evidence="5">
    <location>
        <begin position="364"/>
        <end position="376"/>
    </location>
</feature>
<evidence type="ECO:0000256" key="4">
    <source>
        <dbReference type="ARBA" id="ARBA00022840"/>
    </source>
</evidence>
<keyword evidence="6" id="KW-0472">Membrane</keyword>
<dbReference type="GO" id="GO:0005524">
    <property type="term" value="F:ATP binding"/>
    <property type="evidence" value="ECO:0007669"/>
    <property type="project" value="UniProtKB-KW"/>
</dbReference>
<sequence length="496" mass="51821">MDPTLSTDRRERMRATAMQTAGVQHPGIVELHDFGWHGDGAYAVTAFVEGETLAQYLARAGRLPALQGLSLSVQLLAALAPAHERGLVHSALNPQHVLIGRNGQLKIAGFGWLGAAASASRRPGVFDVPAYMAPEQILGQPADCRADLYSAAVVAYELLTGSWPYQAHAAPRPARELRRELPAALDAVFERAQARNPEARHHNAAELAAALQTAFGMHVEERAVVPVRPQRAVQARAPAPPTAPKELGEPAAVRHRCAGAALVAGLAAALVVGGMFVGVGVESMRAPLGAPGQRAAPAPAAAAATSPSPAPSPLAAAPAPPPDLPAAHAVPATASIEAPKAAQALANLRPVRGAAPVPATGRPAEPRPRKAVEPPVERGVREIVVAEPIEVPPRQAAAQPPPPPAPAPRPRETVERPAPQRTAATEPPEPSSRATAAMAAPPSPSPLNVCRQDYSIARELCVAYECASSEYRHHPVCVRIHADAVVRHRLNQRNGP</sequence>
<dbReference type="Gene3D" id="1.10.510.10">
    <property type="entry name" value="Transferase(Phosphotransferase) domain 1"/>
    <property type="match status" value="1"/>
</dbReference>
<gene>
    <name evidence="8" type="ORF">EZ313_19370</name>
</gene>
<dbReference type="SMART" id="SM00220">
    <property type="entry name" value="S_TKc"/>
    <property type="match status" value="1"/>
</dbReference>
<dbReference type="InterPro" id="IPR000719">
    <property type="entry name" value="Prot_kinase_dom"/>
</dbReference>
<keyword evidence="6" id="KW-0812">Transmembrane</keyword>
<protein>
    <submittedName>
        <fullName evidence="8">Serine/threonine protein kinase</fullName>
    </submittedName>
</protein>
<keyword evidence="9" id="KW-1185">Reference proteome</keyword>
<evidence type="ECO:0000256" key="3">
    <source>
        <dbReference type="ARBA" id="ARBA00022777"/>
    </source>
</evidence>
<feature type="transmembrane region" description="Helical" evidence="6">
    <location>
        <begin position="260"/>
        <end position="281"/>
    </location>
</feature>
<feature type="compositionally biased region" description="Pro residues" evidence="5">
    <location>
        <begin position="399"/>
        <end position="408"/>
    </location>
</feature>
<dbReference type="PROSITE" id="PS50011">
    <property type="entry name" value="PROTEIN_KINASE_DOM"/>
    <property type="match status" value="1"/>
</dbReference>
<dbReference type="GO" id="GO:0004674">
    <property type="term" value="F:protein serine/threonine kinase activity"/>
    <property type="evidence" value="ECO:0007669"/>
    <property type="project" value="UniProtKB-KW"/>
</dbReference>
<name>A0A4Z0BRH5_9BURK</name>
<dbReference type="InterPro" id="IPR011009">
    <property type="entry name" value="Kinase-like_dom_sf"/>
</dbReference>
<feature type="compositionally biased region" description="Low complexity" evidence="5">
    <location>
        <begin position="289"/>
        <end position="307"/>
    </location>
</feature>
<keyword evidence="1" id="KW-0808">Transferase</keyword>
<dbReference type="SUPFAM" id="SSF56112">
    <property type="entry name" value="Protein kinase-like (PK-like)"/>
    <property type="match status" value="1"/>
</dbReference>
<evidence type="ECO:0000256" key="1">
    <source>
        <dbReference type="ARBA" id="ARBA00022679"/>
    </source>
</evidence>
<dbReference type="Pfam" id="PF00069">
    <property type="entry name" value="Pkinase"/>
    <property type="match status" value="1"/>
</dbReference>
<dbReference type="PANTHER" id="PTHR43289">
    <property type="entry name" value="MITOGEN-ACTIVATED PROTEIN KINASE KINASE KINASE 20-RELATED"/>
    <property type="match status" value="1"/>
</dbReference>
<dbReference type="PANTHER" id="PTHR43289:SF34">
    <property type="entry name" value="SERINE_THREONINE-PROTEIN KINASE YBDM-RELATED"/>
    <property type="match status" value="1"/>
</dbReference>
<evidence type="ECO:0000313" key="8">
    <source>
        <dbReference type="EMBL" id="TFZ00615.1"/>
    </source>
</evidence>
<dbReference type="EMBL" id="SMLM01000003">
    <property type="protein sequence ID" value="TFZ00615.1"/>
    <property type="molecule type" value="Genomic_DNA"/>
</dbReference>
<proteinExistence type="predicted"/>
<feature type="region of interest" description="Disordered" evidence="5">
    <location>
        <begin position="390"/>
        <end position="446"/>
    </location>
</feature>
<feature type="compositionally biased region" description="Low complexity" evidence="5">
    <location>
        <begin position="431"/>
        <end position="440"/>
    </location>
</feature>
<keyword evidence="4" id="KW-0067">ATP-binding</keyword>
<keyword evidence="8" id="KW-0723">Serine/threonine-protein kinase</keyword>